<gene>
    <name evidence="3" type="ORF">SAMN04488696_2836</name>
</gene>
<dbReference type="GO" id="GO:0016758">
    <property type="term" value="F:hexosyltransferase activity"/>
    <property type="evidence" value="ECO:0007669"/>
    <property type="project" value="InterPro"/>
</dbReference>
<dbReference type="EMBL" id="FOUJ01000007">
    <property type="protein sequence ID" value="SFM91061.1"/>
    <property type="molecule type" value="Genomic_DNA"/>
</dbReference>
<feature type="domain" description="Glycosyl transferase family 28 C-terminal" evidence="2">
    <location>
        <begin position="258"/>
        <end position="346"/>
    </location>
</feature>
<dbReference type="OrthoDB" id="46222at2157"/>
<dbReference type="CDD" id="cd03785">
    <property type="entry name" value="GT28_MurG"/>
    <property type="match status" value="1"/>
</dbReference>
<dbReference type="PANTHER" id="PTHR21015">
    <property type="entry name" value="UDP-N-ACETYLGLUCOSAMINE--N-ACETYLMURAMYL-(PENTAPEPTIDE) PYROPHOSPHORYL-UNDECAPRENOL N-ACETYLGLUCOSAMINE TRANSFERASE 1"/>
    <property type="match status" value="1"/>
</dbReference>
<reference evidence="4" key="1">
    <citation type="submission" date="2016-10" db="EMBL/GenBank/DDBJ databases">
        <authorList>
            <person name="Varghese N."/>
            <person name="Submissions S."/>
        </authorList>
    </citation>
    <scope>NUCLEOTIDE SEQUENCE [LARGE SCALE GENOMIC DNA]</scope>
    <source>
        <strain evidence="4">Mob M</strain>
    </source>
</reference>
<dbReference type="STRING" id="487685.SAMN04488696_2836"/>
<dbReference type="InterPro" id="IPR007235">
    <property type="entry name" value="Glyco_trans_28_C"/>
</dbReference>
<accession>A0A1I4UQ51</accession>
<dbReference type="PANTHER" id="PTHR21015:SF22">
    <property type="entry name" value="GLYCOSYLTRANSFERASE"/>
    <property type="match status" value="1"/>
</dbReference>
<dbReference type="AlphaFoldDB" id="A0A1I4UQ51"/>
<protein>
    <recommendedName>
        <fullName evidence="2">Glycosyl transferase family 28 C-terminal domain-containing protein</fullName>
    </recommendedName>
</protein>
<evidence type="ECO:0000313" key="3">
    <source>
        <dbReference type="EMBL" id="SFM91061.1"/>
    </source>
</evidence>
<dbReference type="Proteomes" id="UP000198535">
    <property type="component" value="Unassembled WGS sequence"/>
</dbReference>
<dbReference type="RefSeq" id="WP_091938058.1">
    <property type="nucleotide sequence ID" value="NZ_FOUJ01000007.1"/>
</dbReference>
<evidence type="ECO:0000256" key="1">
    <source>
        <dbReference type="ARBA" id="ARBA00006962"/>
    </source>
</evidence>
<proteinExistence type="inferred from homology"/>
<keyword evidence="4" id="KW-1185">Reference proteome</keyword>
<dbReference type="SUPFAM" id="SSF53756">
    <property type="entry name" value="UDP-Glycosyltransferase/glycogen phosphorylase"/>
    <property type="match status" value="1"/>
</dbReference>
<dbReference type="Pfam" id="PF13528">
    <property type="entry name" value="Glyco_trans_1_3"/>
    <property type="match status" value="1"/>
</dbReference>
<dbReference type="Gene3D" id="3.40.50.2000">
    <property type="entry name" value="Glycogen Phosphorylase B"/>
    <property type="match status" value="2"/>
</dbReference>
<comment type="similarity">
    <text evidence="1">Belongs to the glycosyltransferase 28 family.</text>
</comment>
<sequence>MRFLIFVCGEGLGHTGRCISLANELLSAGHEVTIGAYGYSKELIERSGHMVTEIPQELKLSGKDGSLDLRGSIMATVQGISIKDMVHVTGLVKRIDPHFVISDGYYLGIIAAKRNRINRCMIVNQSSMQDFFKGKGPAVGLAGSVVRLFYTWIYNNIDIIFVPDLDPPLTICGSNLAFPEGVEEKVEFTGPVLRKRFDEVVPLDDVKRPHVLCSIGGFGYRIHIFRKILRVAEMDKSINYTLIGGPDLDYSLLEKVPDNVDIRKLIADPFPYYRSSDLIICTGGHGTLTESLSFGLPVISFPDQSHNEQENNARLLEKNGYGSFFTYSATPEEVLGAIHTLINDGSYRSGTSELREKAQVMDGPVYIRKRLEGIVNGEKGIFKGSSSH</sequence>
<organism evidence="3 4">
    <name type="scientific">Methanolobus profundi</name>
    <dbReference type="NCBI Taxonomy" id="487685"/>
    <lineage>
        <taxon>Archaea</taxon>
        <taxon>Methanobacteriati</taxon>
        <taxon>Methanobacteriota</taxon>
        <taxon>Stenosarchaea group</taxon>
        <taxon>Methanomicrobia</taxon>
        <taxon>Methanosarcinales</taxon>
        <taxon>Methanosarcinaceae</taxon>
        <taxon>Methanolobus</taxon>
    </lineage>
</organism>
<evidence type="ECO:0000313" key="4">
    <source>
        <dbReference type="Proteomes" id="UP000198535"/>
    </source>
</evidence>
<evidence type="ECO:0000259" key="2">
    <source>
        <dbReference type="Pfam" id="PF04101"/>
    </source>
</evidence>
<name>A0A1I4UQ51_9EURY</name>
<dbReference type="Pfam" id="PF04101">
    <property type="entry name" value="Glyco_tran_28_C"/>
    <property type="match status" value="1"/>
</dbReference>